<protein>
    <submittedName>
        <fullName evidence="1">Uncharacterized protein</fullName>
    </submittedName>
</protein>
<proteinExistence type="predicted"/>
<dbReference type="AlphaFoldDB" id="A0A5C6EP04"/>
<dbReference type="EMBL" id="SJPX01000003">
    <property type="protein sequence ID" value="TWU51493.1"/>
    <property type="molecule type" value="Genomic_DNA"/>
</dbReference>
<dbReference type="Proteomes" id="UP000317977">
    <property type="component" value="Unassembled WGS sequence"/>
</dbReference>
<reference evidence="1 2" key="1">
    <citation type="submission" date="2019-02" db="EMBL/GenBank/DDBJ databases">
        <title>Deep-cultivation of Planctomycetes and their phenomic and genomic characterization uncovers novel biology.</title>
        <authorList>
            <person name="Wiegand S."/>
            <person name="Jogler M."/>
            <person name="Boedeker C."/>
            <person name="Pinto D."/>
            <person name="Vollmers J."/>
            <person name="Rivas-Marin E."/>
            <person name="Kohn T."/>
            <person name="Peeters S.H."/>
            <person name="Heuer A."/>
            <person name="Rast P."/>
            <person name="Oberbeckmann S."/>
            <person name="Bunk B."/>
            <person name="Jeske O."/>
            <person name="Meyerdierks A."/>
            <person name="Storesund J.E."/>
            <person name="Kallscheuer N."/>
            <person name="Luecker S."/>
            <person name="Lage O.M."/>
            <person name="Pohl T."/>
            <person name="Merkel B.J."/>
            <person name="Hornburger P."/>
            <person name="Mueller R.-W."/>
            <person name="Bruemmer F."/>
            <person name="Labrenz M."/>
            <person name="Spormann A.M."/>
            <person name="Op Den Camp H."/>
            <person name="Overmann J."/>
            <person name="Amann R."/>
            <person name="Jetten M.S.M."/>
            <person name="Mascher T."/>
            <person name="Medema M.H."/>
            <person name="Devos D.P."/>
            <person name="Kaster A.-K."/>
            <person name="Ovreas L."/>
            <person name="Rohde M."/>
            <person name="Galperin M.Y."/>
            <person name="Jogler C."/>
        </authorList>
    </citation>
    <scope>NUCLEOTIDE SEQUENCE [LARGE SCALE GENOMIC DNA]</scope>
    <source>
        <strain evidence="1 2">Poly59</strain>
    </source>
</reference>
<comment type="caution">
    <text evidence="1">The sequence shown here is derived from an EMBL/GenBank/DDBJ whole genome shotgun (WGS) entry which is preliminary data.</text>
</comment>
<evidence type="ECO:0000313" key="2">
    <source>
        <dbReference type="Proteomes" id="UP000317977"/>
    </source>
</evidence>
<sequence>MDLQALVFFGRRPGTVNHSLETAHRSPEGRQALGVTVLDGAANFSRGTVAISGSGRLTFHS</sequence>
<keyword evidence="2" id="KW-1185">Reference proteome</keyword>
<evidence type="ECO:0000313" key="1">
    <source>
        <dbReference type="EMBL" id="TWU51493.1"/>
    </source>
</evidence>
<name>A0A5C6EP04_9BACT</name>
<organism evidence="1 2">
    <name type="scientific">Rubripirellula reticaptiva</name>
    <dbReference type="NCBI Taxonomy" id="2528013"/>
    <lineage>
        <taxon>Bacteria</taxon>
        <taxon>Pseudomonadati</taxon>
        <taxon>Planctomycetota</taxon>
        <taxon>Planctomycetia</taxon>
        <taxon>Pirellulales</taxon>
        <taxon>Pirellulaceae</taxon>
        <taxon>Rubripirellula</taxon>
    </lineage>
</organism>
<gene>
    <name evidence="1" type="ORF">Poly59_30850</name>
</gene>
<accession>A0A5C6EP04</accession>